<dbReference type="SUPFAM" id="SSF58104">
    <property type="entry name" value="Methyl-accepting chemotaxis protein (MCP) signaling domain"/>
    <property type="match status" value="1"/>
</dbReference>
<feature type="transmembrane region" description="Helical" evidence="10">
    <location>
        <begin position="12"/>
        <end position="33"/>
    </location>
</feature>
<keyword evidence="5 10" id="KW-1133">Transmembrane helix</keyword>
<dbReference type="CDD" id="cd06225">
    <property type="entry name" value="HAMP"/>
    <property type="match status" value="1"/>
</dbReference>
<dbReference type="SMART" id="SM00304">
    <property type="entry name" value="HAMP"/>
    <property type="match status" value="2"/>
</dbReference>
<evidence type="ECO:0000256" key="2">
    <source>
        <dbReference type="ARBA" id="ARBA00022475"/>
    </source>
</evidence>
<dbReference type="InterPro" id="IPR003660">
    <property type="entry name" value="HAMP_dom"/>
</dbReference>
<feature type="transmembrane region" description="Helical" evidence="10">
    <location>
        <begin position="326"/>
        <end position="346"/>
    </location>
</feature>
<evidence type="ECO:0000313" key="14">
    <source>
        <dbReference type="Proteomes" id="UP000275199"/>
    </source>
</evidence>
<reference evidence="13 14" key="1">
    <citation type="submission" date="2018-11" db="EMBL/GenBank/DDBJ databases">
        <authorList>
            <person name="Jang G.I."/>
            <person name="Hwang C.Y."/>
        </authorList>
    </citation>
    <scope>NUCLEOTIDE SEQUENCE [LARGE SCALE GENOMIC DNA]</scope>
    <source>
        <strain evidence="13 14">SSM26</strain>
    </source>
</reference>
<comment type="similarity">
    <text evidence="8">Belongs to the methyl-accepting chemotaxis (MCP) protein family.</text>
</comment>
<organism evidence="13 14">
    <name type="scientific">Pseudomonas neustonica</name>
    <dbReference type="NCBI Taxonomy" id="2487346"/>
    <lineage>
        <taxon>Bacteria</taxon>
        <taxon>Pseudomonadati</taxon>
        <taxon>Pseudomonadota</taxon>
        <taxon>Gammaproteobacteria</taxon>
        <taxon>Pseudomonadales</taxon>
        <taxon>Pseudomonadaceae</taxon>
        <taxon>Pseudomonas</taxon>
    </lineage>
</organism>
<evidence type="ECO:0000256" key="7">
    <source>
        <dbReference type="ARBA" id="ARBA00023224"/>
    </source>
</evidence>
<feature type="domain" description="Methyl-accepting transducer" evidence="11">
    <location>
        <begin position="406"/>
        <end position="507"/>
    </location>
</feature>
<evidence type="ECO:0000313" key="13">
    <source>
        <dbReference type="EMBL" id="ROZ87955.1"/>
    </source>
</evidence>
<comment type="subcellular location">
    <subcellularLocation>
        <location evidence="1">Cell membrane</location>
        <topology evidence="1">Multi-pass membrane protein</topology>
    </subcellularLocation>
</comment>
<gene>
    <name evidence="13" type="ORF">EF096_03580</name>
</gene>
<dbReference type="CDD" id="cd19410">
    <property type="entry name" value="HK9-like_sensor"/>
    <property type="match status" value="2"/>
</dbReference>
<dbReference type="PROSITE" id="PS50111">
    <property type="entry name" value="CHEMOTAXIS_TRANSDUC_2"/>
    <property type="match status" value="1"/>
</dbReference>
<dbReference type="InterPro" id="IPR004089">
    <property type="entry name" value="MCPsignal_dom"/>
</dbReference>
<accession>A0ABX9XQE2</accession>
<dbReference type="Proteomes" id="UP000275199">
    <property type="component" value="Unassembled WGS sequence"/>
</dbReference>
<evidence type="ECO:0000259" key="11">
    <source>
        <dbReference type="PROSITE" id="PS50111"/>
    </source>
</evidence>
<proteinExistence type="inferred from homology"/>
<comment type="caution">
    <text evidence="13">The sequence shown here is derived from an EMBL/GenBank/DDBJ whole genome shotgun (WGS) entry which is preliminary data.</text>
</comment>
<keyword evidence="6 10" id="KW-0472">Membrane</keyword>
<dbReference type="PANTHER" id="PTHR32089">
    <property type="entry name" value="METHYL-ACCEPTING CHEMOTAXIS PROTEIN MCPB"/>
    <property type="match status" value="1"/>
</dbReference>
<evidence type="ECO:0000256" key="1">
    <source>
        <dbReference type="ARBA" id="ARBA00004651"/>
    </source>
</evidence>
<evidence type="ECO:0000256" key="6">
    <source>
        <dbReference type="ARBA" id="ARBA00023136"/>
    </source>
</evidence>
<evidence type="ECO:0000256" key="9">
    <source>
        <dbReference type="PROSITE-ProRule" id="PRU00284"/>
    </source>
</evidence>
<evidence type="ECO:0000256" key="10">
    <source>
        <dbReference type="SAM" id="Phobius"/>
    </source>
</evidence>
<dbReference type="InterPro" id="IPR007891">
    <property type="entry name" value="CHASE3"/>
</dbReference>
<keyword evidence="2" id="KW-1003">Cell membrane</keyword>
<evidence type="ECO:0000256" key="5">
    <source>
        <dbReference type="ARBA" id="ARBA00022989"/>
    </source>
</evidence>
<name>A0ABX9XQE2_9PSED</name>
<protein>
    <submittedName>
        <fullName evidence="13">HAMP domain-containing protein</fullName>
    </submittedName>
</protein>
<dbReference type="PROSITE" id="PS50885">
    <property type="entry name" value="HAMP"/>
    <property type="match status" value="1"/>
</dbReference>
<dbReference type="Pfam" id="PF00672">
    <property type="entry name" value="HAMP"/>
    <property type="match status" value="1"/>
</dbReference>
<evidence type="ECO:0000256" key="3">
    <source>
        <dbReference type="ARBA" id="ARBA00022481"/>
    </source>
</evidence>
<keyword evidence="3" id="KW-0488">Methylation</keyword>
<evidence type="ECO:0000256" key="4">
    <source>
        <dbReference type="ARBA" id="ARBA00022692"/>
    </source>
</evidence>
<dbReference type="PANTHER" id="PTHR32089:SF119">
    <property type="entry name" value="METHYL-ACCEPTING CHEMOTAXIS PROTEIN CTPL"/>
    <property type="match status" value="1"/>
</dbReference>
<feature type="domain" description="HAMP" evidence="12">
    <location>
        <begin position="347"/>
        <end position="401"/>
    </location>
</feature>
<dbReference type="EMBL" id="RKKU01000002">
    <property type="protein sequence ID" value="ROZ87955.1"/>
    <property type="molecule type" value="Genomic_DNA"/>
</dbReference>
<dbReference type="Gene3D" id="1.10.287.950">
    <property type="entry name" value="Methyl-accepting chemotaxis protein"/>
    <property type="match status" value="1"/>
</dbReference>
<keyword evidence="7 9" id="KW-0807">Transducer</keyword>
<evidence type="ECO:0000256" key="8">
    <source>
        <dbReference type="ARBA" id="ARBA00029447"/>
    </source>
</evidence>
<dbReference type="RefSeq" id="WP_123888244.1">
    <property type="nucleotide sequence ID" value="NZ_RKKU01000002.1"/>
</dbReference>
<sequence length="507" mass="55038">MNFLHNMKIGPKISAGYGLILALMCIVSIAVYFSVSSIIDASKWVNHTHLVIRNAEAVSAAMLDMETGQRGFMITGQDEYLEPYNDGKERFAALIESGQKLTSDNPAQVARWKEVDRLQASWLTEVAEPEISARREVTRGAEAVQHFKDISSRTVGKDIFDGIRATLAGLQSKFESENNARGTELITLITLDLVNMETGQRGFLLTGQDVSLEPFVQGQASLQGHIADLERLASISVVSNAEVQALESSVAAWIREAAQPEIDARREMNLYPMTIEGVTTLMREGKGKFYMDKLRGVVKELVEAEETLIAVRAEQQQNASLFAKSFSIFGTLTAIALGVVIALFVIRGITQPVRASNAILRDISEGNGDLTKRVEVRSRDEIGEMGEYFNAFIAKLQTIIIEAVGSANQLATAAAQMKQVSLSSSENMSKQNSETAMVAAAINQMTAAVEEVARNTASATDAANDADVEASEGNKLVNETLLALRALAADMTNSAETLDKLKSHSVN</sequence>
<keyword evidence="4 10" id="KW-0812">Transmembrane</keyword>
<dbReference type="Pfam" id="PF05227">
    <property type="entry name" value="CHASE3"/>
    <property type="match status" value="2"/>
</dbReference>
<evidence type="ECO:0000259" key="12">
    <source>
        <dbReference type="PROSITE" id="PS50885"/>
    </source>
</evidence>
<keyword evidence="14" id="KW-1185">Reference proteome</keyword>